<dbReference type="VEuPathDB" id="FungiDB:RhiirA1_477951"/>
<dbReference type="Proteomes" id="UP000232722">
    <property type="component" value="Unassembled WGS sequence"/>
</dbReference>
<proteinExistence type="predicted"/>
<protein>
    <submittedName>
        <fullName evidence="1">Uncharacterized protein</fullName>
    </submittedName>
</protein>
<accession>A0A2N0NJS0</accession>
<dbReference type="EMBL" id="LLXJ01005516">
    <property type="protein sequence ID" value="PKB94820.1"/>
    <property type="molecule type" value="Genomic_DNA"/>
</dbReference>
<reference evidence="1 2" key="2">
    <citation type="submission" date="2017-09" db="EMBL/GenBank/DDBJ databases">
        <title>Extensive intraspecific genome diversity in a model arbuscular mycorrhizal fungus.</title>
        <authorList>
            <person name="Chen E.C."/>
            <person name="Morin E."/>
            <person name="Beaudet D."/>
            <person name="Noel J."/>
            <person name="Ndikumana S."/>
            <person name="Charron P."/>
            <person name="St-Onge C."/>
            <person name="Giorgi J."/>
            <person name="Grigoriev I.V."/>
            <person name="Roux C."/>
            <person name="Martin F.M."/>
            <person name="Corradi N."/>
        </authorList>
    </citation>
    <scope>NUCLEOTIDE SEQUENCE [LARGE SCALE GENOMIC DNA]</scope>
    <source>
        <strain evidence="1 2">A5</strain>
    </source>
</reference>
<comment type="caution">
    <text evidence="1">The sequence shown here is derived from an EMBL/GenBank/DDBJ whole genome shotgun (WGS) entry which is preliminary data.</text>
</comment>
<name>A0A2N0NJS0_9GLOM</name>
<sequence>MSKTPSAILNSKICGKKAFLPDNVENSVSTVLSHILTVINKKIDSCVFEQNKVRIIFKKNEGRTYIDLQELSSSFTFINKDNLTELENYKNLYELGPWISNIKVIMDFWPKTPLFAETQKIVFCKYLSIQ</sequence>
<evidence type="ECO:0000313" key="2">
    <source>
        <dbReference type="Proteomes" id="UP000232722"/>
    </source>
</evidence>
<dbReference type="AlphaFoldDB" id="A0A2N0NJS0"/>
<evidence type="ECO:0000313" key="1">
    <source>
        <dbReference type="EMBL" id="PKB94820.1"/>
    </source>
</evidence>
<organism evidence="1 2">
    <name type="scientific">Rhizophagus irregularis</name>
    <dbReference type="NCBI Taxonomy" id="588596"/>
    <lineage>
        <taxon>Eukaryota</taxon>
        <taxon>Fungi</taxon>
        <taxon>Fungi incertae sedis</taxon>
        <taxon>Mucoromycota</taxon>
        <taxon>Glomeromycotina</taxon>
        <taxon>Glomeromycetes</taxon>
        <taxon>Glomerales</taxon>
        <taxon>Glomeraceae</taxon>
        <taxon>Rhizophagus</taxon>
    </lineage>
</organism>
<gene>
    <name evidence="1" type="ORF">RhiirA5_437982</name>
</gene>
<reference evidence="1 2" key="1">
    <citation type="submission" date="2016-04" db="EMBL/GenBank/DDBJ databases">
        <title>Genome analyses suggest a sexual origin of heterokaryosis in a supposedly ancient asexual fungus.</title>
        <authorList>
            <person name="Ropars J."/>
            <person name="Sedzielewska K."/>
            <person name="Noel J."/>
            <person name="Charron P."/>
            <person name="Farinelli L."/>
            <person name="Marton T."/>
            <person name="Kruger M."/>
            <person name="Pelin A."/>
            <person name="Brachmann A."/>
            <person name="Corradi N."/>
        </authorList>
    </citation>
    <scope>NUCLEOTIDE SEQUENCE [LARGE SCALE GENOMIC DNA]</scope>
    <source>
        <strain evidence="1 2">A5</strain>
    </source>
</reference>